<evidence type="ECO:0000313" key="2">
    <source>
        <dbReference type="Proteomes" id="UP000655225"/>
    </source>
</evidence>
<comment type="caution">
    <text evidence="1">The sequence shown here is derived from an EMBL/GenBank/DDBJ whole genome shotgun (WGS) entry which is preliminary data.</text>
</comment>
<proteinExistence type="predicted"/>
<gene>
    <name evidence="1" type="ORF">HHK36_000336</name>
</gene>
<sequence>MGLHFSNSLGKWQTRLGRYVGQPQRDWTTDLCHWRSTSQCLEKMVARHESSGHLSQCFGSCGQRKVKNGVLQSHCLIGDACHDVRFHKAVRVDDYNLAGELLVQWFLSARLGNADCSPRGSGRSLSFLFRG</sequence>
<dbReference type="EMBL" id="JABCRI010000001">
    <property type="protein sequence ID" value="KAF8412372.1"/>
    <property type="molecule type" value="Genomic_DNA"/>
</dbReference>
<dbReference type="Proteomes" id="UP000655225">
    <property type="component" value="Unassembled WGS sequence"/>
</dbReference>
<evidence type="ECO:0000313" key="1">
    <source>
        <dbReference type="EMBL" id="KAF8412372.1"/>
    </source>
</evidence>
<protein>
    <submittedName>
        <fullName evidence="1">Uncharacterized protein</fullName>
    </submittedName>
</protein>
<accession>A0A835A1G0</accession>
<keyword evidence="2" id="KW-1185">Reference proteome</keyword>
<organism evidence="1 2">
    <name type="scientific">Tetracentron sinense</name>
    <name type="common">Spur-leaf</name>
    <dbReference type="NCBI Taxonomy" id="13715"/>
    <lineage>
        <taxon>Eukaryota</taxon>
        <taxon>Viridiplantae</taxon>
        <taxon>Streptophyta</taxon>
        <taxon>Embryophyta</taxon>
        <taxon>Tracheophyta</taxon>
        <taxon>Spermatophyta</taxon>
        <taxon>Magnoliopsida</taxon>
        <taxon>Trochodendrales</taxon>
        <taxon>Trochodendraceae</taxon>
        <taxon>Tetracentron</taxon>
    </lineage>
</organism>
<reference evidence="1 2" key="1">
    <citation type="submission" date="2020-04" db="EMBL/GenBank/DDBJ databases">
        <title>Plant Genome Project.</title>
        <authorList>
            <person name="Zhang R.-G."/>
        </authorList>
    </citation>
    <scope>NUCLEOTIDE SEQUENCE [LARGE SCALE GENOMIC DNA]</scope>
    <source>
        <strain evidence="1">YNK0</strain>
        <tissue evidence="1">Leaf</tissue>
    </source>
</reference>
<dbReference type="AlphaFoldDB" id="A0A835A1G0"/>
<name>A0A835A1G0_TETSI</name>